<evidence type="ECO:0008006" key="8">
    <source>
        <dbReference type="Google" id="ProtNLM"/>
    </source>
</evidence>
<gene>
    <name evidence="6" type="ORF">N7468_008006</name>
</gene>
<feature type="region of interest" description="Disordered" evidence="3">
    <location>
        <begin position="276"/>
        <end position="394"/>
    </location>
</feature>
<comment type="caution">
    <text evidence="6">The sequence shown here is derived from an EMBL/GenBank/DDBJ whole genome shotgun (WGS) entry which is preliminary data.</text>
</comment>
<dbReference type="PROSITE" id="PS50002">
    <property type="entry name" value="SH3"/>
    <property type="match status" value="1"/>
</dbReference>
<feature type="compositionally biased region" description="Low complexity" evidence="3">
    <location>
        <begin position="337"/>
        <end position="347"/>
    </location>
</feature>
<dbReference type="Pfam" id="PF03114">
    <property type="entry name" value="BAR"/>
    <property type="match status" value="1"/>
</dbReference>
<dbReference type="CDD" id="cd07599">
    <property type="entry name" value="BAR_Rvs167p"/>
    <property type="match status" value="1"/>
</dbReference>
<dbReference type="Pfam" id="PF14604">
    <property type="entry name" value="SH3_9"/>
    <property type="match status" value="1"/>
</dbReference>
<dbReference type="FunFam" id="2.30.30.40:FF:000100">
    <property type="entry name" value="SH3 domain-containing YSC84-like protein 1"/>
    <property type="match status" value="1"/>
</dbReference>
<dbReference type="PRINTS" id="PR00452">
    <property type="entry name" value="SH3DOMAIN"/>
</dbReference>
<feature type="compositionally biased region" description="Polar residues" evidence="3">
    <location>
        <begin position="292"/>
        <end position="305"/>
    </location>
</feature>
<dbReference type="OrthoDB" id="10255128at2759"/>
<dbReference type="Gene3D" id="2.30.30.40">
    <property type="entry name" value="SH3 Domains"/>
    <property type="match status" value="1"/>
</dbReference>
<evidence type="ECO:0000313" key="7">
    <source>
        <dbReference type="Proteomes" id="UP001150941"/>
    </source>
</evidence>
<dbReference type="InterPro" id="IPR027267">
    <property type="entry name" value="AH/BAR_dom_sf"/>
</dbReference>
<evidence type="ECO:0000259" key="4">
    <source>
        <dbReference type="PROSITE" id="PS50002"/>
    </source>
</evidence>
<dbReference type="SUPFAM" id="SSF50044">
    <property type="entry name" value="SH3-domain"/>
    <property type="match status" value="1"/>
</dbReference>
<reference evidence="6" key="2">
    <citation type="journal article" date="2023" name="IMA Fungus">
        <title>Comparative genomic study of the Penicillium genus elucidates a diverse pangenome and 15 lateral gene transfer events.</title>
        <authorList>
            <person name="Petersen C."/>
            <person name="Sorensen T."/>
            <person name="Nielsen M.R."/>
            <person name="Sondergaard T.E."/>
            <person name="Sorensen J.L."/>
            <person name="Fitzpatrick D.A."/>
            <person name="Frisvad J.C."/>
            <person name="Nielsen K.L."/>
        </authorList>
    </citation>
    <scope>NUCLEOTIDE SEQUENCE</scope>
    <source>
        <strain evidence="6">IBT 19713</strain>
    </source>
</reference>
<proteinExistence type="predicted"/>
<dbReference type="PROSITE" id="PS51021">
    <property type="entry name" value="BAR"/>
    <property type="match status" value="1"/>
</dbReference>
<sequence>MQSMQRKFGRLTTKRTADDSQVSVLLKDFEDADLLLGKIVESTKAWKDAWVSIATLQSRMVDEFDGLYAPILGSSEPTSARQPVETDPLLLARTNRMRKEFDELRDDITEELSVVDDRMIRPAVSAKDFIAPLKKTIKKRNDKKTDFERCQSRVDGLNQKLKRNDRDNAALVKAEAELATTKDVYRAADDDLRNRLPTLISLVFSLAPFILHAQIEIQNRMLAHYYTVLHTYCEEEGFPSPPPSMDQIVYDWEIAHQPISDRIESMGCLTQGKAIRQVQQNQQKPKRPSLGERSNTIASTPSNVRTAPPPFGMPKPPFAADTRPASPSSSYLTPRGSISVASSASSSHLPYGGDFYTPPPEVTPRVGSEPEQPASKPLRPTGLTTFAPAGPNVDHFRLTHQHSAPVVPTVDPLFAAAVSKPRPPPPPPPRPATVQYVTALYDFDGQNQGDLVFREGDRIKVLTKTDSTDDWWDGELRGVKGAFPANYVE</sequence>
<dbReference type="GO" id="GO:0051666">
    <property type="term" value="P:actin cortical patch localization"/>
    <property type="evidence" value="ECO:0007669"/>
    <property type="project" value="InterPro"/>
</dbReference>
<feature type="domain" description="SH3" evidence="4">
    <location>
        <begin position="432"/>
        <end position="489"/>
    </location>
</feature>
<dbReference type="InterPro" id="IPR036028">
    <property type="entry name" value="SH3-like_dom_sf"/>
</dbReference>
<dbReference type="EMBL" id="JAPQKS010000006">
    <property type="protein sequence ID" value="KAJ5223464.1"/>
    <property type="molecule type" value="Genomic_DNA"/>
</dbReference>
<name>A0A9W9NRW2_9EURO</name>
<dbReference type="SMART" id="SM00326">
    <property type="entry name" value="SH3"/>
    <property type="match status" value="1"/>
</dbReference>
<feature type="domain" description="BAR" evidence="5">
    <location>
        <begin position="7"/>
        <end position="242"/>
    </location>
</feature>
<evidence type="ECO:0000313" key="6">
    <source>
        <dbReference type="EMBL" id="KAJ5223464.1"/>
    </source>
</evidence>
<keyword evidence="7" id="KW-1185">Reference proteome</keyword>
<dbReference type="GO" id="GO:1990528">
    <property type="term" value="C:Rvs161p-Rvs167p complex"/>
    <property type="evidence" value="ECO:0007669"/>
    <property type="project" value="TreeGrafter"/>
</dbReference>
<feature type="compositionally biased region" description="Pro residues" evidence="3">
    <location>
        <begin position="307"/>
        <end position="317"/>
    </location>
</feature>
<dbReference type="GO" id="GO:0043332">
    <property type="term" value="C:mating projection tip"/>
    <property type="evidence" value="ECO:0007669"/>
    <property type="project" value="TreeGrafter"/>
</dbReference>
<keyword evidence="1 2" id="KW-0728">SH3 domain</keyword>
<dbReference type="GO" id="GO:0031097">
    <property type="term" value="C:medial cortex"/>
    <property type="evidence" value="ECO:0007669"/>
    <property type="project" value="TreeGrafter"/>
</dbReference>
<evidence type="ECO:0000259" key="5">
    <source>
        <dbReference type="PROSITE" id="PS51021"/>
    </source>
</evidence>
<dbReference type="PANTHER" id="PTHR47174">
    <property type="entry name" value="BRIDGING INTEGRATOR 3"/>
    <property type="match status" value="1"/>
</dbReference>
<organism evidence="6 7">
    <name type="scientific">Penicillium chermesinum</name>
    <dbReference type="NCBI Taxonomy" id="63820"/>
    <lineage>
        <taxon>Eukaryota</taxon>
        <taxon>Fungi</taxon>
        <taxon>Dikarya</taxon>
        <taxon>Ascomycota</taxon>
        <taxon>Pezizomycotina</taxon>
        <taxon>Eurotiomycetes</taxon>
        <taxon>Eurotiomycetidae</taxon>
        <taxon>Eurotiales</taxon>
        <taxon>Aspergillaceae</taxon>
        <taxon>Penicillium</taxon>
    </lineage>
</organism>
<dbReference type="GO" id="GO:0006897">
    <property type="term" value="P:endocytosis"/>
    <property type="evidence" value="ECO:0007669"/>
    <property type="project" value="InterPro"/>
</dbReference>
<dbReference type="GO" id="GO:0030479">
    <property type="term" value="C:actin cortical patch"/>
    <property type="evidence" value="ECO:0007669"/>
    <property type="project" value="TreeGrafter"/>
</dbReference>
<dbReference type="GO" id="GO:0008289">
    <property type="term" value="F:lipid binding"/>
    <property type="evidence" value="ECO:0007669"/>
    <property type="project" value="TreeGrafter"/>
</dbReference>
<protein>
    <recommendedName>
        <fullName evidence="8">SH3 domain-containing protein</fullName>
    </recommendedName>
</protein>
<dbReference type="InterPro" id="IPR004148">
    <property type="entry name" value="BAR_dom"/>
</dbReference>
<reference evidence="6" key="1">
    <citation type="submission" date="2022-11" db="EMBL/GenBank/DDBJ databases">
        <authorList>
            <person name="Petersen C."/>
        </authorList>
    </citation>
    <scope>NUCLEOTIDE SEQUENCE</scope>
    <source>
        <strain evidence="6">IBT 19713</strain>
    </source>
</reference>
<evidence type="ECO:0000256" key="1">
    <source>
        <dbReference type="ARBA" id="ARBA00022443"/>
    </source>
</evidence>
<dbReference type="AlphaFoldDB" id="A0A9W9NRW2"/>
<dbReference type="RefSeq" id="XP_058327647.1">
    <property type="nucleotide sequence ID" value="XM_058477302.1"/>
</dbReference>
<dbReference type="SUPFAM" id="SSF103657">
    <property type="entry name" value="BAR/IMD domain-like"/>
    <property type="match status" value="1"/>
</dbReference>
<dbReference type="GeneID" id="83204605"/>
<dbReference type="Gene3D" id="1.20.1270.60">
    <property type="entry name" value="Arfaptin homology (AH) domain/BAR domain"/>
    <property type="match status" value="1"/>
</dbReference>
<evidence type="ECO:0000256" key="3">
    <source>
        <dbReference type="SAM" id="MobiDB-lite"/>
    </source>
</evidence>
<dbReference type="GO" id="GO:0097320">
    <property type="term" value="P:plasma membrane tubulation"/>
    <property type="evidence" value="ECO:0007669"/>
    <property type="project" value="TreeGrafter"/>
</dbReference>
<accession>A0A9W9NRW2</accession>
<dbReference type="InterPro" id="IPR001452">
    <property type="entry name" value="SH3_domain"/>
</dbReference>
<dbReference type="PANTHER" id="PTHR47174:SF2">
    <property type="entry name" value="SH3 DOMAIN SIGNALLING PROTEIN (AFU_ORTHOLOGUE AFUA_5G07670)"/>
    <property type="match status" value="1"/>
</dbReference>
<evidence type="ECO:0000256" key="2">
    <source>
        <dbReference type="PROSITE-ProRule" id="PRU00192"/>
    </source>
</evidence>
<dbReference type="InterPro" id="IPR046982">
    <property type="entry name" value="BIN3/RVS161-like"/>
</dbReference>
<dbReference type="Proteomes" id="UP001150941">
    <property type="component" value="Unassembled WGS sequence"/>
</dbReference>